<dbReference type="Proteomes" id="UP001558613">
    <property type="component" value="Unassembled WGS sequence"/>
</dbReference>
<reference evidence="2 3" key="1">
    <citation type="submission" date="2023-09" db="EMBL/GenBank/DDBJ databases">
        <authorList>
            <person name="Wang M."/>
        </authorList>
    </citation>
    <scope>NUCLEOTIDE SEQUENCE [LARGE SCALE GENOMIC DNA]</scope>
    <source>
        <strain evidence="2">GT-2023</strain>
        <tissue evidence="2">Liver</tissue>
    </source>
</reference>
<comment type="caution">
    <text evidence="2">The sequence shown here is derived from an EMBL/GenBank/DDBJ whole genome shotgun (WGS) entry which is preliminary data.</text>
</comment>
<evidence type="ECO:0000313" key="2">
    <source>
        <dbReference type="EMBL" id="KAL1264982.1"/>
    </source>
</evidence>
<accession>A0ABR3MIR7</accession>
<sequence>MDVLPIRSHLKTFISTRKTASVAVAPSGTGTEGRSQRARGKETEKERVREAICSYFLTQCSHQKQPFQIRRPIAECTNAADYSLRARDGDGEIRES</sequence>
<evidence type="ECO:0000256" key="1">
    <source>
        <dbReference type="SAM" id="MobiDB-lite"/>
    </source>
</evidence>
<keyword evidence="3" id="KW-1185">Reference proteome</keyword>
<name>A0ABR3MIR7_9TELE</name>
<evidence type="ECO:0000313" key="3">
    <source>
        <dbReference type="Proteomes" id="UP001558613"/>
    </source>
</evidence>
<gene>
    <name evidence="2" type="ORF">QQF64_003009</name>
</gene>
<proteinExistence type="predicted"/>
<protein>
    <submittedName>
        <fullName evidence="2">Uncharacterized protein</fullName>
    </submittedName>
</protein>
<organism evidence="2 3">
    <name type="scientific">Cirrhinus molitorella</name>
    <name type="common">mud carp</name>
    <dbReference type="NCBI Taxonomy" id="172907"/>
    <lineage>
        <taxon>Eukaryota</taxon>
        <taxon>Metazoa</taxon>
        <taxon>Chordata</taxon>
        <taxon>Craniata</taxon>
        <taxon>Vertebrata</taxon>
        <taxon>Euteleostomi</taxon>
        <taxon>Actinopterygii</taxon>
        <taxon>Neopterygii</taxon>
        <taxon>Teleostei</taxon>
        <taxon>Ostariophysi</taxon>
        <taxon>Cypriniformes</taxon>
        <taxon>Cyprinidae</taxon>
        <taxon>Labeoninae</taxon>
        <taxon>Labeonini</taxon>
        <taxon>Cirrhinus</taxon>
    </lineage>
</organism>
<dbReference type="EMBL" id="JAYMGO010000011">
    <property type="protein sequence ID" value="KAL1264982.1"/>
    <property type="molecule type" value="Genomic_DNA"/>
</dbReference>
<feature type="region of interest" description="Disordered" evidence="1">
    <location>
        <begin position="24"/>
        <end position="44"/>
    </location>
</feature>